<feature type="region of interest" description="Disordered" evidence="1">
    <location>
        <begin position="300"/>
        <end position="357"/>
    </location>
</feature>
<evidence type="ECO:0000313" key="4">
    <source>
        <dbReference type="Proteomes" id="UP000050497"/>
    </source>
</evidence>
<dbReference type="Proteomes" id="UP000182800">
    <property type="component" value="Unassembled WGS sequence"/>
</dbReference>
<comment type="caution">
    <text evidence="2">The sequence shown here is derived from an EMBL/GenBank/DDBJ whole genome shotgun (WGS) entry which is preliminary data.</text>
</comment>
<dbReference type="SUPFAM" id="SSF53955">
    <property type="entry name" value="Lysozyme-like"/>
    <property type="match status" value="1"/>
</dbReference>
<dbReference type="Gene3D" id="1.10.530.10">
    <property type="match status" value="1"/>
</dbReference>
<proteinExistence type="predicted"/>
<keyword evidence="5" id="KW-1185">Reference proteome</keyword>
<dbReference type="InterPro" id="IPR023346">
    <property type="entry name" value="Lysozyme-like_dom_sf"/>
</dbReference>
<evidence type="ECO:0000313" key="2">
    <source>
        <dbReference type="EMBL" id="KPQ09408.1"/>
    </source>
</evidence>
<sequence length="357" mass="37060">MAMFLFTSPAAPATSPGDGVVEAIRRGAAESGADFDYLLRTAERESALDPRARAPTSSATGLFQFIEQTWLGMVHDEGARFGLDAEAQAITRRADGRYAVADPGQRDAILSLREDPAIASKFAGALTDSNHAHLARSLGREPRPADLYIAHFLGADSAATLIDTAQRDPGRDAAALFPDAARANPRIFYDGSGDPRGAGAVYHALAAQHENIARSARAEPAAAYAAAPAEGDGDAQPRLPFQDMTGPAFHGLFGSGTRPAGVSEAVSGLWAGEGRSGTLAGSRGDGTAARSETVTPLFFPYGDRVSRGDARASSGAMTAGGEPAPGIPLPPQRPDPSRVPGLETPLDLQAFTSRRGS</sequence>
<evidence type="ECO:0000256" key="1">
    <source>
        <dbReference type="SAM" id="MobiDB-lite"/>
    </source>
</evidence>
<accession>A0A0P8A2I9</accession>
<reference evidence="3 5" key="2">
    <citation type="submission" date="2016-08" db="EMBL/GenBank/DDBJ databases">
        <authorList>
            <person name="Varghese N."/>
            <person name="Submissions Spin"/>
        </authorList>
    </citation>
    <scope>NUCLEOTIDE SEQUENCE [LARGE SCALE GENOMIC DNA]</scope>
    <source>
        <strain evidence="3 5">HL-109</strain>
    </source>
</reference>
<gene>
    <name evidence="3" type="ORF">GA0071312_1832</name>
    <name evidence="2" type="ORF">HLUCCO17_15000</name>
</gene>
<dbReference type="RefSeq" id="WP_074444710.1">
    <property type="nucleotide sequence ID" value="NZ_FMBM01000002.1"/>
</dbReference>
<evidence type="ECO:0000313" key="3">
    <source>
        <dbReference type="EMBL" id="SCC80903.1"/>
    </source>
</evidence>
<evidence type="ECO:0000313" key="5">
    <source>
        <dbReference type="Proteomes" id="UP000182800"/>
    </source>
</evidence>
<feature type="compositionally biased region" description="Pro residues" evidence="1">
    <location>
        <begin position="325"/>
        <end position="334"/>
    </location>
</feature>
<dbReference type="STRING" id="1653334.GA0071312_1832"/>
<dbReference type="EMBL" id="LJSX01000028">
    <property type="protein sequence ID" value="KPQ09408.1"/>
    <property type="molecule type" value="Genomic_DNA"/>
</dbReference>
<reference evidence="2 4" key="1">
    <citation type="submission" date="2015-09" db="EMBL/GenBank/DDBJ databases">
        <title>Identification and resolution of microdiversity through metagenomic sequencing of parallel consortia.</title>
        <authorList>
            <person name="Nelson W.C."/>
            <person name="Romine M.F."/>
            <person name="Lindemann S.R."/>
        </authorList>
    </citation>
    <scope>NUCLEOTIDE SEQUENCE [LARGE SCALE GENOMIC DNA]</scope>
    <source>
        <strain evidence="2">HL-109</strain>
    </source>
</reference>
<dbReference type="Proteomes" id="UP000050497">
    <property type="component" value="Unassembled WGS sequence"/>
</dbReference>
<organism evidence="2 4">
    <name type="scientific">Saliniramus fredricksonii</name>
    <dbReference type="NCBI Taxonomy" id="1653334"/>
    <lineage>
        <taxon>Bacteria</taxon>
        <taxon>Pseudomonadati</taxon>
        <taxon>Pseudomonadota</taxon>
        <taxon>Alphaproteobacteria</taxon>
        <taxon>Hyphomicrobiales</taxon>
        <taxon>Salinarimonadaceae</taxon>
        <taxon>Saliniramus</taxon>
    </lineage>
</organism>
<dbReference type="AlphaFoldDB" id="A0A0P8A2I9"/>
<name>A0A0P8A2I9_9HYPH</name>
<dbReference type="EMBL" id="FMBM01000002">
    <property type="protein sequence ID" value="SCC80903.1"/>
    <property type="molecule type" value="Genomic_DNA"/>
</dbReference>
<dbReference type="OrthoDB" id="8477976at2"/>
<protein>
    <submittedName>
        <fullName evidence="2">Transglycosylase SLT domain</fullName>
    </submittedName>
</protein>